<dbReference type="InterPro" id="IPR032675">
    <property type="entry name" value="LRR_dom_sf"/>
</dbReference>
<dbReference type="InParanoid" id="A0A074YL45"/>
<dbReference type="SUPFAM" id="SSF52047">
    <property type="entry name" value="RNI-like"/>
    <property type="match status" value="1"/>
</dbReference>
<dbReference type="EMBL" id="KL584752">
    <property type="protein sequence ID" value="KEQ98533.1"/>
    <property type="molecule type" value="Genomic_DNA"/>
</dbReference>
<dbReference type="Gene3D" id="3.80.10.10">
    <property type="entry name" value="Ribonuclease Inhibitor"/>
    <property type="match status" value="1"/>
</dbReference>
<name>A0A074YL45_AURSE</name>
<evidence type="ECO:0008006" key="3">
    <source>
        <dbReference type="Google" id="ProtNLM"/>
    </source>
</evidence>
<gene>
    <name evidence="1" type="ORF">AUEXF2481DRAFT_86484</name>
</gene>
<dbReference type="OrthoDB" id="3918311at2759"/>
<organism evidence="1 2">
    <name type="scientific">Aureobasidium subglaciale (strain EXF-2481)</name>
    <name type="common">Aureobasidium pullulans var. subglaciale</name>
    <dbReference type="NCBI Taxonomy" id="1043005"/>
    <lineage>
        <taxon>Eukaryota</taxon>
        <taxon>Fungi</taxon>
        <taxon>Dikarya</taxon>
        <taxon>Ascomycota</taxon>
        <taxon>Pezizomycotina</taxon>
        <taxon>Dothideomycetes</taxon>
        <taxon>Dothideomycetidae</taxon>
        <taxon>Dothideales</taxon>
        <taxon>Saccotheciaceae</taxon>
        <taxon>Aureobasidium</taxon>
    </lineage>
</organism>
<dbReference type="HOGENOM" id="CLU_523699_0_0_1"/>
<sequence>MASFPHLPRELQQNILDHLVVDKTNLTLDDRKRLLSPMRVNSFWFHHCADILWSHLSNLESTFAQMGFDEERRQLYVSKIRILDLHSARLYFDLIENLKFSSLTYLKLRGPHTGILPFLQPNLKFVQFHGTFNSTRRELDQMVKLCPNLHELQIAPSRDCLDRSVIAKPNLDPADPESFSRFIRGCQQIRRLTIGNRLPTSLVCAAVAGIQPLIARQFEELVLSQVDTAALSHDLFNFLDACGSLRKFELRDSSGDQNFMYMLLSRLADLTDLRHLRLDQDLQDDVVDKVLQGRDTPFQNLQSLAIKGQMSPISDFVSLSMQSLTTLQLWVDDPAHHICPSLSRLKNLTYLNLVIGAVPYSRWTSDSRYMPGPKDWQATSEDIFALSALSNLHSLIIQPSGINLTAPWLTDDLFVQWMNSFSHLKHLEINLECPVALSGIVAFSNSHPHLQTFKFMSILTIDNRIDLPSPNFLDLKQLKLYLDLQFSDDYAHSYMRNLSGNFIKTLSSLSTNDLRIESATGDAYLPPDQIPNQSHVRVLDVRAVSRNGSWKGSFRPFSS</sequence>
<protein>
    <recommendedName>
        <fullName evidence="3">F-box domain-containing protein</fullName>
    </recommendedName>
</protein>
<keyword evidence="2" id="KW-1185">Reference proteome</keyword>
<dbReference type="RefSeq" id="XP_013346995.1">
    <property type="nucleotide sequence ID" value="XM_013491541.1"/>
</dbReference>
<evidence type="ECO:0000313" key="2">
    <source>
        <dbReference type="Proteomes" id="UP000030641"/>
    </source>
</evidence>
<accession>A0A074YL45</accession>
<reference evidence="1 2" key="1">
    <citation type="journal article" date="2014" name="BMC Genomics">
        <title>Genome sequencing of four Aureobasidium pullulans varieties: biotechnological potential, stress tolerance, and description of new species.</title>
        <authorList>
            <person name="Gostin Ar C."/>
            <person name="Ohm R.A."/>
            <person name="Kogej T."/>
            <person name="Sonjak S."/>
            <person name="Turk M."/>
            <person name="Zajc J."/>
            <person name="Zalar P."/>
            <person name="Grube M."/>
            <person name="Sun H."/>
            <person name="Han J."/>
            <person name="Sharma A."/>
            <person name="Chiniquy J."/>
            <person name="Ngan C.Y."/>
            <person name="Lipzen A."/>
            <person name="Barry K."/>
            <person name="Grigoriev I.V."/>
            <person name="Gunde-Cimerman N."/>
        </authorList>
    </citation>
    <scope>NUCLEOTIDE SEQUENCE [LARGE SCALE GENOMIC DNA]</scope>
    <source>
        <strain evidence="1 2">EXF-2481</strain>
    </source>
</reference>
<evidence type="ECO:0000313" key="1">
    <source>
        <dbReference type="EMBL" id="KEQ98533.1"/>
    </source>
</evidence>
<proteinExistence type="predicted"/>
<dbReference type="GeneID" id="25371931"/>
<dbReference type="AlphaFoldDB" id="A0A074YL45"/>
<dbReference type="Proteomes" id="UP000030641">
    <property type="component" value="Unassembled WGS sequence"/>
</dbReference>